<gene>
    <name evidence="4" type="ORF">WN72_22675</name>
</gene>
<dbReference type="SMART" id="SM00862">
    <property type="entry name" value="Trans_reg_C"/>
    <property type="match status" value="1"/>
</dbReference>
<protein>
    <submittedName>
        <fullName evidence="4">Adenylate cyclase</fullName>
    </submittedName>
</protein>
<dbReference type="Gene3D" id="1.10.10.10">
    <property type="entry name" value="Winged helix-like DNA-binding domain superfamily/Winged helix DNA-binding domain"/>
    <property type="match status" value="1"/>
</dbReference>
<sequence length="516" mass="56680">MVDLARETLCDGRGDVVPLRPRAWAVLRLLATRPGQLVSKDEIMDEVWSDCEVTEDSLVQAIGDIRRALGDAGRSALKTMPRRGYMLVVDAKPIDATVVSGDTPRPSDTAELPAASMPHLSIVVLPFANIGGDPAQDDFVDGVTESLTTDLSRIAGSFVIGRNTAFTFKGKAVDTRQIGRDLNVRYVLEGSVQRGGNRFRLNAQLTDTETGSHVWADRFDKRAAELLDMQDEIVSRLANTLNAELIAAEARRAERSPRPDAMDLYFQGRALQNRGVTRALLTQAKDFFARSLVLDPGNIEAAVAAAQVEVSVGSAFMADDVNTHFQVAETALNGVLLHAPDHPRAHMLLGAVQIQTNRIENGIAQCLRSLALDRNLADAHGFIGLGKYQSARCEEVEGHIQEALRLSPRDTRAFLWYMFVGLAKLGIKQDHEAIGWFRRSLELNRNHALSHFHFATALALVGELKEARSIAEAGLALDSGFTIRRYRINAKGDNPVYLARRQRYFEGLRLAGVPEG</sequence>
<dbReference type="AlphaFoldDB" id="A0AAE7TI10"/>
<dbReference type="GO" id="GO:0003677">
    <property type="term" value="F:DNA binding"/>
    <property type="evidence" value="ECO:0007669"/>
    <property type="project" value="UniProtKB-UniRule"/>
</dbReference>
<dbReference type="KEGG" id="barh:WN72_22675"/>
<dbReference type="Gene3D" id="1.25.40.10">
    <property type="entry name" value="Tetratricopeptide repeat domain"/>
    <property type="match status" value="2"/>
</dbReference>
<feature type="domain" description="OmpR/PhoB-type" evidence="3">
    <location>
        <begin position="1"/>
        <end position="89"/>
    </location>
</feature>
<dbReference type="GO" id="GO:0006355">
    <property type="term" value="P:regulation of DNA-templated transcription"/>
    <property type="evidence" value="ECO:0007669"/>
    <property type="project" value="InterPro"/>
</dbReference>
<proteinExistence type="predicted"/>
<dbReference type="Proteomes" id="UP000594015">
    <property type="component" value="Chromosome"/>
</dbReference>
<evidence type="ECO:0000256" key="2">
    <source>
        <dbReference type="PROSITE-ProRule" id="PRU01091"/>
    </source>
</evidence>
<reference evidence="4 5" key="1">
    <citation type="submission" date="2018-06" db="EMBL/GenBank/DDBJ databases">
        <title>Comparative genomics of Bradyrhizobium nodulating Arachidis hypogaea.</title>
        <authorList>
            <person name="Li Y."/>
        </authorList>
    </citation>
    <scope>NUCLEOTIDE SEQUENCE [LARGE SCALE GENOMIC DNA]</scope>
    <source>
        <strain evidence="4 5">CCBAU 051107</strain>
    </source>
</reference>
<dbReference type="Gene3D" id="3.40.50.10070">
    <property type="entry name" value="TolB, N-terminal domain"/>
    <property type="match status" value="1"/>
</dbReference>
<dbReference type="InterPro" id="IPR036388">
    <property type="entry name" value="WH-like_DNA-bd_sf"/>
</dbReference>
<dbReference type="SUPFAM" id="SSF46894">
    <property type="entry name" value="C-terminal effector domain of the bipartite response regulators"/>
    <property type="match status" value="1"/>
</dbReference>
<keyword evidence="1 2" id="KW-0238">DNA-binding</keyword>
<evidence type="ECO:0000256" key="1">
    <source>
        <dbReference type="ARBA" id="ARBA00023125"/>
    </source>
</evidence>
<dbReference type="CDD" id="cd00383">
    <property type="entry name" value="trans_reg_C"/>
    <property type="match status" value="1"/>
</dbReference>
<evidence type="ECO:0000313" key="4">
    <source>
        <dbReference type="EMBL" id="QOZ68814.1"/>
    </source>
</evidence>
<dbReference type="EMBL" id="CP030050">
    <property type="protein sequence ID" value="QOZ68814.1"/>
    <property type="molecule type" value="Genomic_DNA"/>
</dbReference>
<dbReference type="InterPro" id="IPR011990">
    <property type="entry name" value="TPR-like_helical_dom_sf"/>
</dbReference>
<dbReference type="SMART" id="SM00028">
    <property type="entry name" value="TPR"/>
    <property type="match status" value="5"/>
</dbReference>
<feature type="DNA-binding region" description="OmpR/PhoB-type" evidence="2">
    <location>
        <begin position="1"/>
        <end position="89"/>
    </location>
</feature>
<evidence type="ECO:0000259" key="3">
    <source>
        <dbReference type="PROSITE" id="PS51755"/>
    </source>
</evidence>
<accession>A0AAE7TI10</accession>
<dbReference type="Pfam" id="PF00486">
    <property type="entry name" value="Trans_reg_C"/>
    <property type="match status" value="1"/>
</dbReference>
<dbReference type="SUPFAM" id="SSF48452">
    <property type="entry name" value="TPR-like"/>
    <property type="match status" value="1"/>
</dbReference>
<name>A0AAE7TI10_9BRAD</name>
<dbReference type="InterPro" id="IPR016032">
    <property type="entry name" value="Sig_transdc_resp-reg_C-effctor"/>
</dbReference>
<evidence type="ECO:0000313" key="5">
    <source>
        <dbReference type="Proteomes" id="UP000594015"/>
    </source>
</evidence>
<organism evidence="4 5">
    <name type="scientific">Bradyrhizobium arachidis</name>
    <dbReference type="NCBI Taxonomy" id="858423"/>
    <lineage>
        <taxon>Bacteria</taxon>
        <taxon>Pseudomonadati</taxon>
        <taxon>Pseudomonadota</taxon>
        <taxon>Alphaproteobacteria</taxon>
        <taxon>Hyphomicrobiales</taxon>
        <taxon>Nitrobacteraceae</taxon>
        <taxon>Bradyrhizobium</taxon>
    </lineage>
</organism>
<dbReference type="InterPro" id="IPR019734">
    <property type="entry name" value="TPR_rpt"/>
</dbReference>
<dbReference type="RefSeq" id="WP_092220105.1">
    <property type="nucleotide sequence ID" value="NZ_CP030050.1"/>
</dbReference>
<dbReference type="GO" id="GO:0000160">
    <property type="term" value="P:phosphorelay signal transduction system"/>
    <property type="evidence" value="ECO:0007669"/>
    <property type="project" value="InterPro"/>
</dbReference>
<dbReference type="PROSITE" id="PS51755">
    <property type="entry name" value="OMPR_PHOB"/>
    <property type="match status" value="1"/>
</dbReference>
<dbReference type="InterPro" id="IPR001867">
    <property type="entry name" value="OmpR/PhoB-type_DNA-bd"/>
</dbReference>